<comment type="caution">
    <text evidence="2">The sequence shown here is derived from an EMBL/GenBank/DDBJ whole genome shotgun (WGS) entry which is preliminary data.</text>
</comment>
<sequence>MRKIKFKKAVAQKFKEYDQNLEALTNFNVSKAFEKAVQAKVLTEMKKLLPTHIPKAVANYVRPLLNTFVLDLKLLNRIHESKSNTTRPTNQKLYDSLYESFYLDHDALNAQDAEPSFHKRSCKNQDSLNNREGENKKKGRKDVDIDQNENYILRPSTVAIAKKLKEIIQKDELTIADLEGAGLEKLKQQYKNDVKLEYHVEQLKAAVLTKAKRNSDEDEMSKPRT</sequence>
<accession>A0ABQ5E8Q4</accession>
<feature type="non-terminal residue" evidence="2">
    <location>
        <position position="225"/>
    </location>
</feature>
<feature type="compositionally biased region" description="Basic and acidic residues" evidence="1">
    <location>
        <begin position="129"/>
        <end position="142"/>
    </location>
</feature>
<protein>
    <submittedName>
        <fullName evidence="2">Uncharacterized protein</fullName>
    </submittedName>
</protein>
<reference evidence="2" key="2">
    <citation type="submission" date="2022-01" db="EMBL/GenBank/DDBJ databases">
        <authorList>
            <person name="Yamashiro T."/>
            <person name="Shiraishi A."/>
            <person name="Satake H."/>
            <person name="Nakayama K."/>
        </authorList>
    </citation>
    <scope>NUCLEOTIDE SEQUENCE</scope>
</reference>
<name>A0ABQ5E8Q4_9ASTR</name>
<keyword evidence="3" id="KW-1185">Reference proteome</keyword>
<evidence type="ECO:0000313" key="2">
    <source>
        <dbReference type="EMBL" id="GJT47280.1"/>
    </source>
</evidence>
<reference evidence="2" key="1">
    <citation type="journal article" date="2022" name="Int. J. Mol. Sci.">
        <title>Draft Genome of Tanacetum Coccineum: Genomic Comparison of Closely Related Tanacetum-Family Plants.</title>
        <authorList>
            <person name="Yamashiro T."/>
            <person name="Shiraishi A."/>
            <person name="Nakayama K."/>
            <person name="Satake H."/>
        </authorList>
    </citation>
    <scope>NUCLEOTIDE SEQUENCE</scope>
</reference>
<organism evidence="2 3">
    <name type="scientific">Tanacetum coccineum</name>
    <dbReference type="NCBI Taxonomy" id="301880"/>
    <lineage>
        <taxon>Eukaryota</taxon>
        <taxon>Viridiplantae</taxon>
        <taxon>Streptophyta</taxon>
        <taxon>Embryophyta</taxon>
        <taxon>Tracheophyta</taxon>
        <taxon>Spermatophyta</taxon>
        <taxon>Magnoliopsida</taxon>
        <taxon>eudicotyledons</taxon>
        <taxon>Gunneridae</taxon>
        <taxon>Pentapetalae</taxon>
        <taxon>asterids</taxon>
        <taxon>campanulids</taxon>
        <taxon>Asterales</taxon>
        <taxon>Asteraceae</taxon>
        <taxon>Asteroideae</taxon>
        <taxon>Anthemideae</taxon>
        <taxon>Anthemidinae</taxon>
        <taxon>Tanacetum</taxon>
    </lineage>
</organism>
<proteinExistence type="predicted"/>
<dbReference type="Proteomes" id="UP001151760">
    <property type="component" value="Unassembled WGS sequence"/>
</dbReference>
<evidence type="ECO:0000256" key="1">
    <source>
        <dbReference type="SAM" id="MobiDB-lite"/>
    </source>
</evidence>
<dbReference type="EMBL" id="BQNB010016054">
    <property type="protein sequence ID" value="GJT47280.1"/>
    <property type="molecule type" value="Genomic_DNA"/>
</dbReference>
<evidence type="ECO:0000313" key="3">
    <source>
        <dbReference type="Proteomes" id="UP001151760"/>
    </source>
</evidence>
<feature type="region of interest" description="Disordered" evidence="1">
    <location>
        <begin position="114"/>
        <end position="142"/>
    </location>
</feature>
<gene>
    <name evidence="2" type="ORF">Tco_0955995</name>
</gene>